<dbReference type="PANTHER" id="PTHR33993">
    <property type="entry name" value="GLYOXALASE-RELATED"/>
    <property type="match status" value="1"/>
</dbReference>
<organism evidence="2 3">
    <name type="scientific">Hamadaea flava</name>
    <dbReference type="NCBI Taxonomy" id="1742688"/>
    <lineage>
        <taxon>Bacteria</taxon>
        <taxon>Bacillati</taxon>
        <taxon>Actinomycetota</taxon>
        <taxon>Actinomycetes</taxon>
        <taxon>Micromonosporales</taxon>
        <taxon>Micromonosporaceae</taxon>
        <taxon>Hamadaea</taxon>
    </lineage>
</organism>
<feature type="domain" description="VOC" evidence="1">
    <location>
        <begin position="10"/>
        <end position="124"/>
    </location>
</feature>
<protein>
    <submittedName>
        <fullName evidence="2">VOC family protein</fullName>
    </submittedName>
</protein>
<keyword evidence="3" id="KW-1185">Reference proteome</keyword>
<name>A0ABV8LK93_9ACTN</name>
<accession>A0ABV8LK93</accession>
<comment type="caution">
    <text evidence="2">The sequence shown here is derived from an EMBL/GenBank/DDBJ whole genome shotgun (WGS) entry which is preliminary data.</text>
</comment>
<gene>
    <name evidence="2" type="ORF">ACFOZ4_12375</name>
</gene>
<dbReference type="Pfam" id="PF00903">
    <property type="entry name" value="Glyoxalase"/>
    <property type="match status" value="2"/>
</dbReference>
<dbReference type="Gene3D" id="3.10.180.10">
    <property type="entry name" value="2,3-Dihydroxybiphenyl 1,2-Dioxygenase, domain 1"/>
    <property type="match status" value="2"/>
</dbReference>
<reference evidence="3" key="1">
    <citation type="journal article" date="2019" name="Int. J. Syst. Evol. Microbiol.">
        <title>The Global Catalogue of Microorganisms (GCM) 10K type strain sequencing project: providing services to taxonomists for standard genome sequencing and annotation.</title>
        <authorList>
            <consortium name="The Broad Institute Genomics Platform"/>
            <consortium name="The Broad Institute Genome Sequencing Center for Infectious Disease"/>
            <person name="Wu L."/>
            <person name="Ma J."/>
        </authorList>
    </citation>
    <scope>NUCLEOTIDE SEQUENCE [LARGE SCALE GENOMIC DNA]</scope>
    <source>
        <strain evidence="3">CGMCC 4.7289</strain>
    </source>
</reference>
<feature type="domain" description="VOC" evidence="1">
    <location>
        <begin position="138"/>
        <end position="254"/>
    </location>
</feature>
<proteinExistence type="predicted"/>
<evidence type="ECO:0000313" key="2">
    <source>
        <dbReference type="EMBL" id="MFC4131400.1"/>
    </source>
</evidence>
<dbReference type="RefSeq" id="WP_253754896.1">
    <property type="nucleotide sequence ID" value="NZ_JAMZDZ010000001.1"/>
</dbReference>
<dbReference type="PROSITE" id="PS51819">
    <property type="entry name" value="VOC"/>
    <property type="match status" value="2"/>
</dbReference>
<dbReference type="InterPro" id="IPR037523">
    <property type="entry name" value="VOC_core"/>
</dbReference>
<dbReference type="CDD" id="cd07247">
    <property type="entry name" value="SgaA_N_like"/>
    <property type="match status" value="2"/>
</dbReference>
<evidence type="ECO:0000259" key="1">
    <source>
        <dbReference type="PROSITE" id="PS51819"/>
    </source>
</evidence>
<dbReference type="InterPro" id="IPR052164">
    <property type="entry name" value="Anthracycline_SecMetBiosynth"/>
</dbReference>
<dbReference type="SUPFAM" id="SSF54593">
    <property type="entry name" value="Glyoxalase/Bleomycin resistance protein/Dihydroxybiphenyl dioxygenase"/>
    <property type="match status" value="2"/>
</dbReference>
<dbReference type="InterPro" id="IPR004360">
    <property type="entry name" value="Glyas_Fos-R_dOase_dom"/>
</dbReference>
<sequence length="257" mass="27445">MKVTKPLVGRPCYVELSTSDTAAATRFYGGLFGWTAEIDPRAEAGGYGMTKLGDEAIGGLSPLMQPDQPVAWTMSIGVTDVDASTEAVRRAGGNVLMEPVDIFDSGRFSFVTDPSGAAFSLWQGRAFPGSERIDEDGTLVWTELATRDAKAARDFYSTVFGWSATDGDMGGETYTQWGLDGQDFGGMMEMAGHYPPEVGPHWLLYFGVPDVDATVAQAEQLGGTIIVPASDIPDTGRFACIRDPQGAVFAVYHSTQG</sequence>
<dbReference type="EMBL" id="JBHSAY010000006">
    <property type="protein sequence ID" value="MFC4131400.1"/>
    <property type="molecule type" value="Genomic_DNA"/>
</dbReference>
<dbReference type="Proteomes" id="UP001595816">
    <property type="component" value="Unassembled WGS sequence"/>
</dbReference>
<dbReference type="InterPro" id="IPR029068">
    <property type="entry name" value="Glyas_Bleomycin-R_OHBP_Dase"/>
</dbReference>
<evidence type="ECO:0000313" key="3">
    <source>
        <dbReference type="Proteomes" id="UP001595816"/>
    </source>
</evidence>
<dbReference type="PANTHER" id="PTHR33993:SF14">
    <property type="entry name" value="GB|AAF24581.1"/>
    <property type="match status" value="1"/>
</dbReference>